<dbReference type="SUPFAM" id="SSF55874">
    <property type="entry name" value="ATPase domain of HSP90 chaperone/DNA topoisomerase II/histidine kinase"/>
    <property type="match status" value="1"/>
</dbReference>
<dbReference type="EC" id="2.7.13.3" evidence="3"/>
<name>A0ABM8EAS4_9HYPH</name>
<evidence type="ECO:0000256" key="3">
    <source>
        <dbReference type="ARBA" id="ARBA00012438"/>
    </source>
</evidence>
<evidence type="ECO:0000259" key="11">
    <source>
        <dbReference type="PROSITE" id="PS50885"/>
    </source>
</evidence>
<evidence type="ECO:0000256" key="7">
    <source>
        <dbReference type="ARBA" id="ARBA00023012"/>
    </source>
</evidence>
<dbReference type="InterPro" id="IPR003660">
    <property type="entry name" value="HAMP_dom"/>
</dbReference>
<dbReference type="InterPro" id="IPR005467">
    <property type="entry name" value="His_kinase_dom"/>
</dbReference>
<dbReference type="PROSITE" id="PS50109">
    <property type="entry name" value="HIS_KIN"/>
    <property type="match status" value="1"/>
</dbReference>
<evidence type="ECO:0000256" key="4">
    <source>
        <dbReference type="ARBA" id="ARBA00022553"/>
    </source>
</evidence>
<feature type="coiled-coil region" evidence="8">
    <location>
        <begin position="205"/>
        <end position="232"/>
    </location>
</feature>
<dbReference type="SMART" id="SM00387">
    <property type="entry name" value="HATPase_c"/>
    <property type="match status" value="1"/>
</dbReference>
<dbReference type="SMART" id="SM00304">
    <property type="entry name" value="HAMP"/>
    <property type="match status" value="1"/>
</dbReference>
<evidence type="ECO:0000256" key="2">
    <source>
        <dbReference type="ARBA" id="ARBA00004370"/>
    </source>
</evidence>
<evidence type="ECO:0000256" key="6">
    <source>
        <dbReference type="ARBA" id="ARBA00022777"/>
    </source>
</evidence>
<feature type="domain" description="HAMP" evidence="11">
    <location>
        <begin position="165"/>
        <end position="217"/>
    </location>
</feature>
<keyword evidence="6 12" id="KW-0418">Kinase</keyword>
<protein>
    <recommendedName>
        <fullName evidence="3">histidine kinase</fullName>
        <ecNumber evidence="3">2.7.13.3</ecNumber>
    </recommendedName>
</protein>
<reference evidence="12 13" key="1">
    <citation type="journal article" date="2023" name="Int. J. Syst. Evol. Microbiol.">
        <title>Methylocystis iwaonis sp. nov., a type II methane-oxidizing bacterium from surface soil of a rice paddy field in Japan, and emended description of the genus Methylocystis (ex Whittenbury et al. 1970) Bowman et al. 1993.</title>
        <authorList>
            <person name="Kaise H."/>
            <person name="Sawadogo J.B."/>
            <person name="Alam M.S."/>
            <person name="Ueno C."/>
            <person name="Dianou D."/>
            <person name="Shinjo R."/>
            <person name="Asakawa S."/>
        </authorList>
    </citation>
    <scope>NUCLEOTIDE SEQUENCE [LARGE SCALE GENOMIC DNA]</scope>
    <source>
        <strain evidence="12 13">SS37A-Re</strain>
    </source>
</reference>
<dbReference type="InterPro" id="IPR050482">
    <property type="entry name" value="Sensor_HK_TwoCompSys"/>
</dbReference>
<dbReference type="PANTHER" id="PTHR24421:SF58">
    <property type="entry name" value="SIGNAL TRANSDUCTION HISTIDINE-PROTEIN KINASE_PHOSPHATASE UHPB"/>
    <property type="match status" value="1"/>
</dbReference>
<keyword evidence="4" id="KW-0597">Phosphoprotein</keyword>
<keyword evidence="5" id="KW-0808">Transferase</keyword>
<sequence>MLRKMTLRARLSLLIGGVIIAGLGFGVSLLILHAGTRVSAEAEGATRLARELVQATLPRLSTTQNPRAVLAELMEDAGRLRHVRVILEGDAPSTPAAEKRAPDWFSALVFRAPAPTRVATPLGTIEIAASSQDEIAEIWEEIVWLAIGAAGVAAIAFALVSYAVSRALAPIGALSDALQRLEQGDHAIRVPTDGSREFVMIAERIDSLAATLQRLDSENRQLLRRMIHVQDEERRAIARDLHDEIGPFLFTVRAGVGALARKAQSSGADPARLAEDCAKIDAQIAALQQVNRRILGRLRPAALEEMGLADAIEALARGWRETRAEIAIDLSLEGARAKLDETTAITAYRVVQEGLTNAFRHSGASRIAVAIARAGQRLRVEVRDDGTGLPAAFTPAGLGLRGMSERVTALGGTLRLDNGSNGGARLVAELPLDAASADKTRS</sequence>
<dbReference type="Proteomes" id="UP001317629">
    <property type="component" value="Chromosome"/>
</dbReference>
<comment type="subcellular location">
    <subcellularLocation>
        <location evidence="2">Membrane</location>
    </subcellularLocation>
</comment>
<evidence type="ECO:0000256" key="8">
    <source>
        <dbReference type="SAM" id="Coils"/>
    </source>
</evidence>
<feature type="domain" description="Histidine kinase" evidence="10">
    <location>
        <begin position="240"/>
        <end position="434"/>
    </location>
</feature>
<feature type="transmembrane region" description="Helical" evidence="9">
    <location>
        <begin position="12"/>
        <end position="32"/>
    </location>
</feature>
<gene>
    <name evidence="12" type="ORF">SS37A_26230</name>
</gene>
<evidence type="ECO:0000256" key="9">
    <source>
        <dbReference type="SAM" id="Phobius"/>
    </source>
</evidence>
<dbReference type="InterPro" id="IPR036890">
    <property type="entry name" value="HATPase_C_sf"/>
</dbReference>
<dbReference type="RefSeq" id="WP_281928436.1">
    <property type="nucleotide sequence ID" value="NZ_AP027142.1"/>
</dbReference>
<dbReference type="GO" id="GO:0016301">
    <property type="term" value="F:kinase activity"/>
    <property type="evidence" value="ECO:0007669"/>
    <property type="project" value="UniProtKB-KW"/>
</dbReference>
<dbReference type="PANTHER" id="PTHR24421">
    <property type="entry name" value="NITRATE/NITRITE SENSOR PROTEIN NARX-RELATED"/>
    <property type="match status" value="1"/>
</dbReference>
<dbReference type="Pfam" id="PF00672">
    <property type="entry name" value="HAMP"/>
    <property type="match status" value="1"/>
</dbReference>
<dbReference type="InterPro" id="IPR003594">
    <property type="entry name" value="HATPase_dom"/>
</dbReference>
<organism evidence="12 13">
    <name type="scientific">Methylocystis iwaonis</name>
    <dbReference type="NCBI Taxonomy" id="2885079"/>
    <lineage>
        <taxon>Bacteria</taxon>
        <taxon>Pseudomonadati</taxon>
        <taxon>Pseudomonadota</taxon>
        <taxon>Alphaproteobacteria</taxon>
        <taxon>Hyphomicrobiales</taxon>
        <taxon>Methylocystaceae</taxon>
        <taxon>Methylocystis</taxon>
    </lineage>
</organism>
<dbReference type="EMBL" id="AP027142">
    <property type="protein sequence ID" value="BDV35094.1"/>
    <property type="molecule type" value="Genomic_DNA"/>
</dbReference>
<dbReference type="Pfam" id="PF07730">
    <property type="entry name" value="HisKA_3"/>
    <property type="match status" value="1"/>
</dbReference>
<dbReference type="Gene3D" id="1.20.5.1930">
    <property type="match status" value="1"/>
</dbReference>
<keyword evidence="9" id="KW-0472">Membrane</keyword>
<keyword evidence="13" id="KW-1185">Reference proteome</keyword>
<keyword evidence="9" id="KW-0812">Transmembrane</keyword>
<accession>A0ABM8EAS4</accession>
<dbReference type="PROSITE" id="PS50885">
    <property type="entry name" value="HAMP"/>
    <property type="match status" value="1"/>
</dbReference>
<feature type="transmembrane region" description="Helical" evidence="9">
    <location>
        <begin position="142"/>
        <end position="164"/>
    </location>
</feature>
<dbReference type="Gene3D" id="6.10.340.10">
    <property type="match status" value="1"/>
</dbReference>
<evidence type="ECO:0000313" key="12">
    <source>
        <dbReference type="EMBL" id="BDV35094.1"/>
    </source>
</evidence>
<evidence type="ECO:0000259" key="10">
    <source>
        <dbReference type="PROSITE" id="PS50109"/>
    </source>
</evidence>
<evidence type="ECO:0000313" key="13">
    <source>
        <dbReference type="Proteomes" id="UP001317629"/>
    </source>
</evidence>
<proteinExistence type="predicted"/>
<dbReference type="CDD" id="cd16917">
    <property type="entry name" value="HATPase_UhpB-NarQ-NarX-like"/>
    <property type="match status" value="1"/>
</dbReference>
<dbReference type="Pfam" id="PF02518">
    <property type="entry name" value="HATPase_c"/>
    <property type="match status" value="1"/>
</dbReference>
<evidence type="ECO:0000256" key="1">
    <source>
        <dbReference type="ARBA" id="ARBA00000085"/>
    </source>
</evidence>
<comment type="catalytic activity">
    <reaction evidence="1">
        <text>ATP + protein L-histidine = ADP + protein N-phospho-L-histidine.</text>
        <dbReference type="EC" id="2.7.13.3"/>
    </reaction>
</comment>
<evidence type="ECO:0000256" key="5">
    <source>
        <dbReference type="ARBA" id="ARBA00022679"/>
    </source>
</evidence>
<dbReference type="Gene3D" id="3.30.565.10">
    <property type="entry name" value="Histidine kinase-like ATPase, C-terminal domain"/>
    <property type="match status" value="1"/>
</dbReference>
<keyword evidence="7" id="KW-0902">Two-component regulatory system</keyword>
<dbReference type="InterPro" id="IPR011712">
    <property type="entry name" value="Sig_transdc_His_kin_sub3_dim/P"/>
</dbReference>
<keyword evidence="9" id="KW-1133">Transmembrane helix</keyword>
<keyword evidence="8" id="KW-0175">Coiled coil</keyword>